<evidence type="ECO:0000313" key="7">
    <source>
        <dbReference type="Proteomes" id="UP000693970"/>
    </source>
</evidence>
<dbReference type="EMBL" id="JAGRRH010000009">
    <property type="protein sequence ID" value="KAG7365215.1"/>
    <property type="molecule type" value="Genomic_DNA"/>
</dbReference>
<sequence>MMMMTKIRIWRFHRHRISALTDDRNNIGCRHVHHEATQTRRRVVVTGMGAMSPLGNTFVESWNNLLDQKSGVTTLEQVLVNHQNLSPEQLDFEWKIAQKLPCQVAAPVQNLPQDPRTARFVQMALFAGEEAMKQAQLAKIIDDDKFSSTTHRMGVSVGSGMSGVREITQSLSTISANMDNVNIRKLSPHFIPKVLTNSAAGRLSLEFGLKGPNLAPSTACAAGSHAIGDAFRAIQYGTADLMLAGGAEASIEPLGMAGFCRLRALSTGFNNSPDLASRPFDKRRDGFVMGEGTAILVLEELEHAKQRGIPILAEVCGYGISGDAFHITAPDEHGLGAERAMIMAFEDAAHLHCEHPENVKVGYINAHATSTPKGDEIEAMVIDRVLRSIGDAAAHNTTYVSSTKGATGHLLGAAGALEAAVTVQSLVAQTLPPTLNLGDPDEKLDQDQCFEHIQLNSLKGSIEIDAAMSNSFGFGGTNASLLFRRYHD</sequence>
<name>A0A9K3PZT4_9STRA</name>
<evidence type="ECO:0000256" key="3">
    <source>
        <dbReference type="ARBA" id="ARBA00022679"/>
    </source>
</evidence>
<gene>
    <name evidence="6" type="ORF">IV203_038418</name>
</gene>
<dbReference type="GO" id="GO:0006633">
    <property type="term" value="P:fatty acid biosynthetic process"/>
    <property type="evidence" value="ECO:0007669"/>
    <property type="project" value="InterPro"/>
</dbReference>
<dbReference type="AlphaFoldDB" id="A0A9K3PZT4"/>
<evidence type="ECO:0000256" key="1">
    <source>
        <dbReference type="ARBA" id="ARBA00008467"/>
    </source>
</evidence>
<dbReference type="InterPro" id="IPR020841">
    <property type="entry name" value="PKS_Beta-ketoAc_synthase_dom"/>
</dbReference>
<dbReference type="Pfam" id="PF00109">
    <property type="entry name" value="ketoacyl-synt"/>
    <property type="match status" value="1"/>
</dbReference>
<dbReference type="NCBIfam" id="NF005589">
    <property type="entry name" value="PRK07314.1"/>
    <property type="match status" value="1"/>
</dbReference>
<proteinExistence type="inferred from homology"/>
<keyword evidence="7" id="KW-1185">Reference proteome</keyword>
<evidence type="ECO:0000313" key="6">
    <source>
        <dbReference type="EMBL" id="KAG7365215.1"/>
    </source>
</evidence>
<feature type="domain" description="Ketosynthase family 3 (KS3)" evidence="5">
    <location>
        <begin position="40"/>
        <end position="485"/>
    </location>
</feature>
<dbReference type="PANTHER" id="PTHR11712">
    <property type="entry name" value="POLYKETIDE SYNTHASE-RELATED"/>
    <property type="match status" value="1"/>
</dbReference>
<dbReference type="PANTHER" id="PTHR11712:SF336">
    <property type="entry name" value="3-OXOACYL-[ACYL-CARRIER-PROTEIN] SYNTHASE, MITOCHONDRIAL"/>
    <property type="match status" value="1"/>
</dbReference>
<dbReference type="Pfam" id="PF02801">
    <property type="entry name" value="Ketoacyl-synt_C"/>
    <property type="match status" value="1"/>
</dbReference>
<dbReference type="GO" id="GO:0004315">
    <property type="term" value="F:3-oxoacyl-[acyl-carrier-protein] synthase activity"/>
    <property type="evidence" value="ECO:0007669"/>
    <property type="project" value="UniProtKB-EC"/>
</dbReference>
<dbReference type="FunFam" id="3.40.47.10:FF:000018">
    <property type="entry name" value="3-oxoacyl-[acyl-carrier-protein] synthase 2"/>
    <property type="match status" value="1"/>
</dbReference>
<protein>
    <recommendedName>
        <fullName evidence="2">beta-ketoacyl-[acyl-carrier-protein] synthase I</fullName>
        <ecNumber evidence="2">2.3.1.41</ecNumber>
    </recommendedName>
</protein>
<organism evidence="6 7">
    <name type="scientific">Nitzschia inconspicua</name>
    <dbReference type="NCBI Taxonomy" id="303405"/>
    <lineage>
        <taxon>Eukaryota</taxon>
        <taxon>Sar</taxon>
        <taxon>Stramenopiles</taxon>
        <taxon>Ochrophyta</taxon>
        <taxon>Bacillariophyta</taxon>
        <taxon>Bacillariophyceae</taxon>
        <taxon>Bacillariophycidae</taxon>
        <taxon>Bacillariales</taxon>
        <taxon>Bacillariaceae</taxon>
        <taxon>Nitzschia</taxon>
    </lineage>
</organism>
<reference evidence="6" key="2">
    <citation type="submission" date="2021-04" db="EMBL/GenBank/DDBJ databases">
        <authorList>
            <person name="Podell S."/>
        </authorList>
    </citation>
    <scope>NUCLEOTIDE SEQUENCE</scope>
    <source>
        <strain evidence="6">Hildebrandi</strain>
    </source>
</reference>
<dbReference type="GO" id="GO:0005739">
    <property type="term" value="C:mitochondrion"/>
    <property type="evidence" value="ECO:0007669"/>
    <property type="project" value="TreeGrafter"/>
</dbReference>
<reference evidence="6" key="1">
    <citation type="journal article" date="2021" name="Sci. Rep.">
        <title>Diploid genomic architecture of Nitzschia inconspicua, an elite biomass production diatom.</title>
        <authorList>
            <person name="Oliver A."/>
            <person name="Podell S."/>
            <person name="Pinowska A."/>
            <person name="Traller J.C."/>
            <person name="Smith S.R."/>
            <person name="McClure R."/>
            <person name="Beliaev A."/>
            <person name="Bohutskyi P."/>
            <person name="Hill E.A."/>
            <person name="Rabines A."/>
            <person name="Zheng H."/>
            <person name="Allen L.Z."/>
            <person name="Kuo A."/>
            <person name="Grigoriev I.V."/>
            <person name="Allen A.E."/>
            <person name="Hazlebeck D."/>
            <person name="Allen E.E."/>
        </authorList>
    </citation>
    <scope>NUCLEOTIDE SEQUENCE</scope>
    <source>
        <strain evidence="6">Hildebrandi</strain>
    </source>
</reference>
<dbReference type="InterPro" id="IPR000794">
    <property type="entry name" value="Beta-ketoacyl_synthase"/>
</dbReference>
<accession>A0A9K3PZT4</accession>
<comment type="similarity">
    <text evidence="1 4">Belongs to the thiolase-like superfamily. Beta-ketoacyl-ACP synthases family.</text>
</comment>
<comment type="caution">
    <text evidence="6">The sequence shown here is derived from an EMBL/GenBank/DDBJ whole genome shotgun (WGS) entry which is preliminary data.</text>
</comment>
<dbReference type="PROSITE" id="PS00606">
    <property type="entry name" value="KS3_1"/>
    <property type="match status" value="1"/>
</dbReference>
<evidence type="ECO:0000259" key="5">
    <source>
        <dbReference type="PROSITE" id="PS52004"/>
    </source>
</evidence>
<keyword evidence="3 4" id="KW-0808">Transferase</keyword>
<dbReference type="CDD" id="cd00834">
    <property type="entry name" value="KAS_I_II"/>
    <property type="match status" value="1"/>
</dbReference>
<dbReference type="PROSITE" id="PS52004">
    <property type="entry name" value="KS3_2"/>
    <property type="match status" value="1"/>
</dbReference>
<dbReference type="EC" id="2.3.1.41" evidence="2"/>
<dbReference type="InterPro" id="IPR018201">
    <property type="entry name" value="Ketoacyl_synth_AS"/>
</dbReference>
<dbReference type="OrthoDB" id="5334845at2759"/>
<dbReference type="SMART" id="SM00825">
    <property type="entry name" value="PKS_KS"/>
    <property type="match status" value="1"/>
</dbReference>
<dbReference type="InterPro" id="IPR014031">
    <property type="entry name" value="Ketoacyl_synth_C"/>
</dbReference>
<dbReference type="InterPro" id="IPR014030">
    <property type="entry name" value="Ketoacyl_synth_N"/>
</dbReference>
<evidence type="ECO:0000256" key="4">
    <source>
        <dbReference type="RuleBase" id="RU003694"/>
    </source>
</evidence>
<dbReference type="Proteomes" id="UP000693970">
    <property type="component" value="Unassembled WGS sequence"/>
</dbReference>
<evidence type="ECO:0000256" key="2">
    <source>
        <dbReference type="ARBA" id="ARBA00013191"/>
    </source>
</evidence>